<name>A0A397U969_9GLOM</name>
<gene>
    <name evidence="1" type="ORF">C2G38_2046493</name>
</gene>
<keyword evidence="2" id="KW-1185">Reference proteome</keyword>
<comment type="caution">
    <text evidence="1">The sequence shown here is derived from an EMBL/GenBank/DDBJ whole genome shotgun (WGS) entry which is preliminary data.</text>
</comment>
<evidence type="ECO:0000313" key="1">
    <source>
        <dbReference type="EMBL" id="RIB06830.1"/>
    </source>
</evidence>
<evidence type="ECO:0000313" key="2">
    <source>
        <dbReference type="Proteomes" id="UP000266673"/>
    </source>
</evidence>
<accession>A0A397U969</accession>
<reference evidence="1 2" key="1">
    <citation type="submission" date="2018-06" db="EMBL/GenBank/DDBJ databases">
        <title>Comparative genomics reveals the genomic features of Rhizophagus irregularis, R. cerebriforme, R. diaphanum and Gigaspora rosea, and their symbiotic lifestyle signature.</title>
        <authorList>
            <person name="Morin E."/>
            <person name="San Clemente H."/>
            <person name="Chen E.C.H."/>
            <person name="De La Providencia I."/>
            <person name="Hainaut M."/>
            <person name="Kuo A."/>
            <person name="Kohler A."/>
            <person name="Murat C."/>
            <person name="Tang N."/>
            <person name="Roy S."/>
            <person name="Loubradou J."/>
            <person name="Henrissat B."/>
            <person name="Grigoriev I.V."/>
            <person name="Corradi N."/>
            <person name="Roux C."/>
            <person name="Martin F.M."/>
        </authorList>
    </citation>
    <scope>NUCLEOTIDE SEQUENCE [LARGE SCALE GENOMIC DNA]</scope>
    <source>
        <strain evidence="1 2">DAOM 194757</strain>
    </source>
</reference>
<proteinExistence type="predicted"/>
<dbReference type="EMBL" id="QKWP01001755">
    <property type="protein sequence ID" value="RIB06830.1"/>
    <property type="molecule type" value="Genomic_DNA"/>
</dbReference>
<dbReference type="Proteomes" id="UP000266673">
    <property type="component" value="Unassembled WGS sequence"/>
</dbReference>
<organism evidence="1 2">
    <name type="scientific">Gigaspora rosea</name>
    <dbReference type="NCBI Taxonomy" id="44941"/>
    <lineage>
        <taxon>Eukaryota</taxon>
        <taxon>Fungi</taxon>
        <taxon>Fungi incertae sedis</taxon>
        <taxon>Mucoromycota</taxon>
        <taxon>Glomeromycotina</taxon>
        <taxon>Glomeromycetes</taxon>
        <taxon>Diversisporales</taxon>
        <taxon>Gigasporaceae</taxon>
        <taxon>Gigaspora</taxon>
    </lineage>
</organism>
<sequence length="154" mass="17521">MGRAGLQISTYVFPCLNLKAWIVETFFGSSSSFWLGFISSVIMLVVDFVTAFKLLLRGTRDGFTKDSFWKLRSLKALTKLLVFLHLKLKAWIVEAFFGGSFISLVISSLLVVDFVATFILFLRGTKDGFTKDLFWRLCDKRVISSSLVVDFCCW</sequence>
<protein>
    <submittedName>
        <fullName evidence="1">Uncharacterized protein</fullName>
    </submittedName>
</protein>
<dbReference type="AlphaFoldDB" id="A0A397U969"/>